<keyword evidence="2" id="KW-1185">Reference proteome</keyword>
<evidence type="ECO:0000313" key="1">
    <source>
        <dbReference type="EMBL" id="RXN35938.1"/>
    </source>
</evidence>
<gene>
    <name evidence="1" type="ORF">ROHU_014130</name>
</gene>
<comment type="caution">
    <text evidence="1">The sequence shown here is derived from an EMBL/GenBank/DDBJ whole genome shotgun (WGS) entry which is preliminary data.</text>
</comment>
<name>A0A498NW16_LABRO</name>
<evidence type="ECO:0000313" key="2">
    <source>
        <dbReference type="Proteomes" id="UP000290572"/>
    </source>
</evidence>
<sequence length="68" mass="7623">MRSELSKYGENIMTLDATVKLQISEADVRSCFVEVKMLSMKAQVDVICCKSVGTDLSMLDIEDFITEI</sequence>
<reference evidence="1 2" key="1">
    <citation type="submission" date="2018-03" db="EMBL/GenBank/DDBJ databases">
        <title>Draft genome sequence of Rohu Carp (Labeo rohita).</title>
        <authorList>
            <person name="Das P."/>
            <person name="Kushwaha B."/>
            <person name="Joshi C.G."/>
            <person name="Kumar D."/>
            <person name="Nagpure N.S."/>
            <person name="Sahoo L."/>
            <person name="Das S.P."/>
            <person name="Bit A."/>
            <person name="Patnaik S."/>
            <person name="Meher P.K."/>
            <person name="Jayasankar P."/>
            <person name="Koringa P.G."/>
            <person name="Patel N.V."/>
            <person name="Hinsu A.T."/>
            <person name="Kumar R."/>
            <person name="Pandey M."/>
            <person name="Agarwal S."/>
            <person name="Srivastava S."/>
            <person name="Singh M."/>
            <person name="Iquebal M.A."/>
            <person name="Jaiswal S."/>
            <person name="Angadi U.B."/>
            <person name="Kumar N."/>
            <person name="Raza M."/>
            <person name="Shah T.M."/>
            <person name="Rai A."/>
            <person name="Jena J.K."/>
        </authorList>
    </citation>
    <scope>NUCLEOTIDE SEQUENCE [LARGE SCALE GENOMIC DNA]</scope>
    <source>
        <strain evidence="1">DASCIFA01</strain>
        <tissue evidence="1">Testis</tissue>
    </source>
</reference>
<proteinExistence type="predicted"/>
<dbReference type="Proteomes" id="UP000290572">
    <property type="component" value="Unassembled WGS sequence"/>
</dbReference>
<accession>A0A498NW16</accession>
<dbReference type="AlphaFoldDB" id="A0A498NW16"/>
<protein>
    <submittedName>
        <fullName evidence="1">Zinc finger 2-like protein</fullName>
    </submittedName>
</protein>
<dbReference type="EMBL" id="QBIY01010019">
    <property type="protein sequence ID" value="RXN35938.1"/>
    <property type="molecule type" value="Genomic_DNA"/>
</dbReference>
<organism evidence="1 2">
    <name type="scientific">Labeo rohita</name>
    <name type="common">Indian major carp</name>
    <name type="synonym">Cyprinus rohita</name>
    <dbReference type="NCBI Taxonomy" id="84645"/>
    <lineage>
        <taxon>Eukaryota</taxon>
        <taxon>Metazoa</taxon>
        <taxon>Chordata</taxon>
        <taxon>Craniata</taxon>
        <taxon>Vertebrata</taxon>
        <taxon>Euteleostomi</taxon>
        <taxon>Actinopterygii</taxon>
        <taxon>Neopterygii</taxon>
        <taxon>Teleostei</taxon>
        <taxon>Ostariophysi</taxon>
        <taxon>Cypriniformes</taxon>
        <taxon>Cyprinidae</taxon>
        <taxon>Labeoninae</taxon>
        <taxon>Labeonini</taxon>
        <taxon>Labeo</taxon>
    </lineage>
</organism>